<proteinExistence type="inferred from homology"/>
<evidence type="ECO:0000313" key="4">
    <source>
        <dbReference type="EMBL" id="EAY31997.1"/>
    </source>
</evidence>
<dbReference type="Pfam" id="PF00106">
    <property type="entry name" value="adh_short"/>
    <property type="match status" value="1"/>
</dbReference>
<dbReference type="Gene3D" id="3.40.50.720">
    <property type="entry name" value="NAD(P)-binding Rossmann-like Domain"/>
    <property type="match status" value="1"/>
</dbReference>
<keyword evidence="3" id="KW-0560">Oxidoreductase</keyword>
<dbReference type="InterPro" id="IPR002347">
    <property type="entry name" value="SDR_fam"/>
</dbReference>
<dbReference type="PANTHER" id="PTHR43618">
    <property type="entry name" value="7-ALPHA-HYDROXYSTEROID DEHYDROGENASE"/>
    <property type="match status" value="1"/>
</dbReference>
<comment type="similarity">
    <text evidence="1">Belongs to the short-chain dehydrogenases/reductases (SDR) family.</text>
</comment>
<evidence type="ECO:0000256" key="2">
    <source>
        <dbReference type="ARBA" id="ARBA00022857"/>
    </source>
</evidence>
<dbReference type="eggNOG" id="COG1028">
    <property type="taxonomic scope" value="Bacteria"/>
</dbReference>
<dbReference type="EMBL" id="AAWS01000001">
    <property type="protein sequence ID" value="EAY31997.1"/>
    <property type="molecule type" value="Genomic_DNA"/>
</dbReference>
<dbReference type="PANTHER" id="PTHR43618:SF8">
    <property type="entry name" value="7ALPHA-HYDROXYSTEROID DEHYDROGENASE"/>
    <property type="match status" value="1"/>
</dbReference>
<dbReference type="InterPro" id="IPR036291">
    <property type="entry name" value="NAD(P)-bd_dom_sf"/>
</dbReference>
<dbReference type="CDD" id="cd05233">
    <property type="entry name" value="SDR_c"/>
    <property type="match status" value="1"/>
</dbReference>
<dbReference type="GO" id="GO:0016491">
    <property type="term" value="F:oxidoreductase activity"/>
    <property type="evidence" value="ECO:0007669"/>
    <property type="project" value="UniProtKB-KW"/>
</dbReference>
<evidence type="ECO:0000313" key="5">
    <source>
        <dbReference type="Proteomes" id="UP000004095"/>
    </source>
</evidence>
<dbReference type="SUPFAM" id="SSF51735">
    <property type="entry name" value="NAD(P)-binding Rossmann-fold domains"/>
    <property type="match status" value="1"/>
</dbReference>
<sequence length="107" mass="12152">MGLFSLQDKNILITGGYGYLGQAICQGLLVHGAKVWVLGRSEDKFEKTFEQEEKIFFEQTDIADTQSIRQSFENIAKQNLIDVLINNAFYSQGQHPETMTDDDWAMA</sequence>
<reference evidence="4 5" key="1">
    <citation type="submission" date="2007-01" db="EMBL/GenBank/DDBJ databases">
        <authorList>
            <person name="Haygood M."/>
            <person name="Podell S."/>
            <person name="Anderson C."/>
            <person name="Hopkinson B."/>
            <person name="Roe K."/>
            <person name="Barbeau K."/>
            <person name="Gaasterland T."/>
            <person name="Ferriera S."/>
            <person name="Johnson J."/>
            <person name="Kravitz S."/>
            <person name="Beeson K."/>
            <person name="Sutton G."/>
            <person name="Rogers Y.-H."/>
            <person name="Friedman R."/>
            <person name="Frazier M."/>
            <person name="Venter J.C."/>
        </authorList>
    </citation>
    <scope>NUCLEOTIDE SEQUENCE [LARGE SCALE GENOMIC DNA]</scope>
    <source>
        <strain evidence="4 5">ATCC 23134</strain>
    </source>
</reference>
<organism evidence="4 5">
    <name type="scientific">Microscilla marina ATCC 23134</name>
    <dbReference type="NCBI Taxonomy" id="313606"/>
    <lineage>
        <taxon>Bacteria</taxon>
        <taxon>Pseudomonadati</taxon>
        <taxon>Bacteroidota</taxon>
        <taxon>Cytophagia</taxon>
        <taxon>Cytophagales</taxon>
        <taxon>Microscillaceae</taxon>
        <taxon>Microscilla</taxon>
    </lineage>
</organism>
<dbReference type="InterPro" id="IPR052178">
    <property type="entry name" value="Sec_Metab_Biosynth_SDR"/>
</dbReference>
<dbReference type="Proteomes" id="UP000004095">
    <property type="component" value="Unassembled WGS sequence"/>
</dbReference>
<evidence type="ECO:0000256" key="3">
    <source>
        <dbReference type="ARBA" id="ARBA00023002"/>
    </source>
</evidence>
<dbReference type="AlphaFoldDB" id="A1ZCJ5"/>
<comment type="caution">
    <text evidence="4">The sequence shown here is derived from an EMBL/GenBank/DDBJ whole genome shotgun (WGS) entry which is preliminary data.</text>
</comment>
<gene>
    <name evidence="4" type="ORF">M23134_02026</name>
</gene>
<keyword evidence="2" id="KW-0521">NADP</keyword>
<keyword evidence="5" id="KW-1185">Reference proteome</keyword>
<name>A1ZCJ5_MICM2</name>
<evidence type="ECO:0000256" key="1">
    <source>
        <dbReference type="ARBA" id="ARBA00006484"/>
    </source>
</evidence>
<protein>
    <submittedName>
        <fullName evidence="4">Oxidoreductase</fullName>
    </submittedName>
</protein>
<accession>A1ZCJ5</accession>